<dbReference type="EMBL" id="JACAZI010000006">
    <property type="protein sequence ID" value="KAF7357809.1"/>
    <property type="molecule type" value="Genomic_DNA"/>
</dbReference>
<dbReference type="OrthoDB" id="2748701at2759"/>
<organism evidence="2 3">
    <name type="scientific">Mycena venus</name>
    <dbReference type="NCBI Taxonomy" id="2733690"/>
    <lineage>
        <taxon>Eukaryota</taxon>
        <taxon>Fungi</taxon>
        <taxon>Dikarya</taxon>
        <taxon>Basidiomycota</taxon>
        <taxon>Agaricomycotina</taxon>
        <taxon>Agaricomycetes</taxon>
        <taxon>Agaricomycetidae</taxon>
        <taxon>Agaricales</taxon>
        <taxon>Marasmiineae</taxon>
        <taxon>Mycenaceae</taxon>
        <taxon>Mycena</taxon>
    </lineage>
</organism>
<dbReference type="Gene3D" id="3.80.10.10">
    <property type="entry name" value="Ribonuclease Inhibitor"/>
    <property type="match status" value="1"/>
</dbReference>
<gene>
    <name evidence="2" type="ORF">MVEN_00826900</name>
</gene>
<dbReference type="SUPFAM" id="SSF52047">
    <property type="entry name" value="RNI-like"/>
    <property type="match status" value="1"/>
</dbReference>
<feature type="region of interest" description="Disordered" evidence="1">
    <location>
        <begin position="24"/>
        <end position="43"/>
    </location>
</feature>
<sequence length="343" mass="38266">MKHRIRFQEVITVAPAPNINAVPPWPSSMTPHHKPEAPPSGSPTLETLPPEISMEIFAFACTDDGTTGRALSAVSRVVHIVSKPMKYQSLCVLGPDQLLKLLGVLSALSPGARKVKNLFVASLDECTDLQRGNDSVESHRVDIKLDPTEQALFQILRLVSSSLVTLHIHRTKIYRPSVLLDMELPMLSELTLHGPFKSIGLQPPSLFPSLRRIHIHHFTHYPTKFLQQIVQAAPSMTHLHLPQCSFSTYDLQVALGMLHPTVPSSDRNTSLPKNLQKLEIELNPIPASLDSWASNIRGEQCRRKFQQISRRDTRIRLVDGRSDCMSVAEAKERWLKDASCSGL</sequence>
<evidence type="ECO:0000313" key="2">
    <source>
        <dbReference type="EMBL" id="KAF7357809.1"/>
    </source>
</evidence>
<dbReference type="AlphaFoldDB" id="A0A8H6YF24"/>
<accession>A0A8H6YF24</accession>
<dbReference type="InterPro" id="IPR032675">
    <property type="entry name" value="LRR_dom_sf"/>
</dbReference>
<name>A0A8H6YF24_9AGAR</name>
<dbReference type="Proteomes" id="UP000620124">
    <property type="component" value="Unassembled WGS sequence"/>
</dbReference>
<keyword evidence="3" id="KW-1185">Reference proteome</keyword>
<protein>
    <submittedName>
        <fullName evidence="2">Uncharacterized protein</fullName>
    </submittedName>
</protein>
<reference evidence="2" key="1">
    <citation type="submission" date="2020-05" db="EMBL/GenBank/DDBJ databases">
        <title>Mycena genomes resolve the evolution of fungal bioluminescence.</title>
        <authorList>
            <person name="Tsai I.J."/>
        </authorList>
    </citation>
    <scope>NUCLEOTIDE SEQUENCE</scope>
    <source>
        <strain evidence="2">CCC161011</strain>
    </source>
</reference>
<evidence type="ECO:0000256" key="1">
    <source>
        <dbReference type="SAM" id="MobiDB-lite"/>
    </source>
</evidence>
<proteinExistence type="predicted"/>
<evidence type="ECO:0000313" key="3">
    <source>
        <dbReference type="Proteomes" id="UP000620124"/>
    </source>
</evidence>
<comment type="caution">
    <text evidence="2">The sequence shown here is derived from an EMBL/GenBank/DDBJ whole genome shotgun (WGS) entry which is preliminary data.</text>
</comment>